<dbReference type="GO" id="GO:0006508">
    <property type="term" value="P:proteolysis"/>
    <property type="evidence" value="ECO:0007669"/>
    <property type="project" value="UniProtKB-KW"/>
</dbReference>
<accession>A0A8D9LVC7</accession>
<proteinExistence type="inferred from homology"/>
<keyword evidence="4" id="KW-0175">Coiled coil</keyword>
<sequence>NDRLPSRLFATDRYPSNRNNCYASLEYLLLVRDVLEDDKLKAKKTDYAYWDKLFGGRRNLNLDDLAAMVVTEDSMSPGKKLRLCLIIIVDGVLMPKTQKPKPTLKYVKLVEKLDKFFAFQWGRESFWWTISTMIPPKKVLGKCDDPEGLFCSLLRQESKFLLGFPLALQLWAFEAIPALLDRLGGDDSVTLLSYVGDKLPTHTGLVLTDVLAAEHNPKLTVLPMMEVDEDRDDGWGVFDCEISDRKVTYMVELLKKGHNFQKGEWGGGDAKEPLYVHDPVVTEVKRKIRKLTHKQEAGALMKQRRLSRYFTRKAEVGEDKYEALVGVVEGLKKELEKLNKVVEKQGRMLKKYKSKSGGKFSTAKLGSLRRRKKSGVSLEEGNLFGRSDHDGDDDRMEDLDSLAGAQEGEEPVDEKSLKEGDGVPLLYTKKGDKTEKPHVVLYGSGSNTFYVTEDEDFGELNRLVGVITREVTDMPEEEVGKGSESPEATNAIDGKRMGGEGNSTGDGDRMGLPSVKNGQVLSGDEEADGDGENDVLDNPMDTVNFIVLDSRDGSLGSGLEADKKVQNKTAEEQGTASDSDGNGENQLMELSDSSPCQRSEKHKPVEREAELAALLLAKEAFTMEKFVPTVEDVDQGFFETVLSENPKVLHLNAGKFDLDNEFFLDLAAPQKWVSTQHIEVLVEYVAKRHEEKLKERRCLFLPPWFVGHLQGKARSFNAARGNRGRVLGDGRLSGFLTKEGRRWGAEVDTLYAPMIWDGNHWVGLCISLKDWRVLVLDPNPGLKDMSVVWGIMGTVSKMLPYLVANVCPPPGDGSYTLDPFTVERMGGAYENRRSGDCGPVAVKFMEMHALGNPNPRMDGLTDELVDIMRKQWAMDLYKDWVLPVYVGEVNQ</sequence>
<organism evidence="7 8">
    <name type="scientific">Brassica campestris</name>
    <name type="common">Field mustard</name>
    <dbReference type="NCBI Taxonomy" id="3711"/>
    <lineage>
        <taxon>Eukaryota</taxon>
        <taxon>Viridiplantae</taxon>
        <taxon>Streptophyta</taxon>
        <taxon>Embryophyta</taxon>
        <taxon>Tracheophyta</taxon>
        <taxon>Spermatophyta</taxon>
        <taxon>Magnoliopsida</taxon>
        <taxon>eudicotyledons</taxon>
        <taxon>Gunneridae</taxon>
        <taxon>Pentapetalae</taxon>
        <taxon>rosids</taxon>
        <taxon>malvids</taxon>
        <taxon>Brassicales</taxon>
        <taxon>Brassicaceae</taxon>
        <taxon>Brassiceae</taxon>
        <taxon>Brassica</taxon>
    </lineage>
</organism>
<feature type="compositionally biased region" description="Polar residues" evidence="5">
    <location>
        <begin position="572"/>
        <end position="585"/>
    </location>
</feature>
<dbReference type="InterPro" id="IPR003653">
    <property type="entry name" value="Peptidase_C48_C"/>
</dbReference>
<dbReference type="Gene3D" id="3.40.395.10">
    <property type="entry name" value="Adenoviral Proteinase, Chain A"/>
    <property type="match status" value="1"/>
</dbReference>
<dbReference type="EMBL" id="LS974617">
    <property type="protein sequence ID" value="CAG7888277.1"/>
    <property type="molecule type" value="Genomic_DNA"/>
</dbReference>
<evidence type="ECO:0000313" key="7">
    <source>
        <dbReference type="EMBL" id="CAG7888277.1"/>
    </source>
</evidence>
<gene>
    <name evidence="7" type="ORF">BRAPAZ1V2_A01P23530.2</name>
</gene>
<feature type="region of interest" description="Disordered" evidence="5">
    <location>
        <begin position="363"/>
        <end position="398"/>
    </location>
</feature>
<evidence type="ECO:0000256" key="3">
    <source>
        <dbReference type="ARBA" id="ARBA00022801"/>
    </source>
</evidence>
<dbReference type="PROSITE" id="PS50600">
    <property type="entry name" value="ULP_PROTEASE"/>
    <property type="match status" value="1"/>
</dbReference>
<feature type="domain" description="Ubiquitin-like protease family profile" evidence="6">
    <location>
        <begin position="656"/>
        <end position="848"/>
    </location>
</feature>
<evidence type="ECO:0000256" key="1">
    <source>
        <dbReference type="ARBA" id="ARBA00005234"/>
    </source>
</evidence>
<feature type="non-terminal residue" evidence="7">
    <location>
        <position position="891"/>
    </location>
</feature>
<dbReference type="SUPFAM" id="SSF54001">
    <property type="entry name" value="Cysteine proteinases"/>
    <property type="match status" value="1"/>
</dbReference>
<dbReference type="Gramene" id="A01p23530.2_BraZ1">
    <property type="protein sequence ID" value="A01p23530.2_BraZ1.CDS"/>
    <property type="gene ID" value="A01g23530.2_BraZ1"/>
</dbReference>
<feature type="region of interest" description="Disordered" evidence="5">
    <location>
        <begin position="556"/>
        <end position="604"/>
    </location>
</feature>
<evidence type="ECO:0000256" key="4">
    <source>
        <dbReference type="SAM" id="Coils"/>
    </source>
</evidence>
<feature type="compositionally biased region" description="Basic and acidic residues" evidence="5">
    <location>
        <begin position="560"/>
        <end position="571"/>
    </location>
</feature>
<dbReference type="InterPro" id="IPR015410">
    <property type="entry name" value="DUF1985"/>
</dbReference>
<dbReference type="AlphaFoldDB" id="A0A8D9LVC7"/>
<dbReference type="PANTHER" id="PTHR48449">
    <property type="entry name" value="DUF1985 DOMAIN-CONTAINING PROTEIN"/>
    <property type="match status" value="1"/>
</dbReference>
<feature type="compositionally biased region" description="Acidic residues" evidence="5">
    <location>
        <begin position="523"/>
        <end position="535"/>
    </location>
</feature>
<comment type="similarity">
    <text evidence="1">Belongs to the peptidase C48 family.</text>
</comment>
<protein>
    <recommendedName>
        <fullName evidence="6">Ubiquitin-like protease family profile domain-containing protein</fullName>
    </recommendedName>
</protein>
<reference evidence="7 8" key="1">
    <citation type="submission" date="2021-07" db="EMBL/GenBank/DDBJ databases">
        <authorList>
            <consortium name="Genoscope - CEA"/>
            <person name="William W."/>
        </authorList>
    </citation>
    <scope>NUCLEOTIDE SEQUENCE [LARGE SCALE GENOMIC DNA]</scope>
</reference>
<dbReference type="Proteomes" id="UP000694005">
    <property type="component" value="Chromosome A01"/>
</dbReference>
<dbReference type="Pfam" id="PF02902">
    <property type="entry name" value="Peptidase_C48"/>
    <property type="match status" value="1"/>
</dbReference>
<feature type="region of interest" description="Disordered" evidence="5">
    <location>
        <begin position="474"/>
        <end position="538"/>
    </location>
</feature>
<dbReference type="InterPro" id="IPR038765">
    <property type="entry name" value="Papain-like_cys_pep_sf"/>
</dbReference>
<dbReference type="Pfam" id="PF09331">
    <property type="entry name" value="DUF1985"/>
    <property type="match status" value="1"/>
</dbReference>
<dbReference type="PANTHER" id="PTHR48449:SF1">
    <property type="entry name" value="DUF1985 DOMAIN-CONTAINING PROTEIN"/>
    <property type="match status" value="1"/>
</dbReference>
<evidence type="ECO:0000256" key="5">
    <source>
        <dbReference type="SAM" id="MobiDB-lite"/>
    </source>
</evidence>
<evidence type="ECO:0000313" key="8">
    <source>
        <dbReference type="Proteomes" id="UP000694005"/>
    </source>
</evidence>
<feature type="region of interest" description="Disordered" evidence="5">
    <location>
        <begin position="404"/>
        <end position="423"/>
    </location>
</feature>
<evidence type="ECO:0000259" key="6">
    <source>
        <dbReference type="PROSITE" id="PS50600"/>
    </source>
</evidence>
<dbReference type="GO" id="GO:0008234">
    <property type="term" value="F:cysteine-type peptidase activity"/>
    <property type="evidence" value="ECO:0007669"/>
    <property type="project" value="InterPro"/>
</dbReference>
<feature type="coiled-coil region" evidence="4">
    <location>
        <begin position="321"/>
        <end position="355"/>
    </location>
</feature>
<evidence type="ECO:0000256" key="2">
    <source>
        <dbReference type="ARBA" id="ARBA00022670"/>
    </source>
</evidence>
<name>A0A8D9LVC7_BRACM</name>
<keyword evidence="2" id="KW-0645">Protease</keyword>
<keyword evidence="3" id="KW-0378">Hydrolase</keyword>